<keyword evidence="2" id="KW-1003">Cell membrane</keyword>
<dbReference type="InterPro" id="IPR037185">
    <property type="entry name" value="EmrE-like"/>
</dbReference>
<feature type="transmembrane region" description="Helical" evidence="6">
    <location>
        <begin position="276"/>
        <end position="294"/>
    </location>
</feature>
<feature type="transmembrane region" description="Helical" evidence="6">
    <location>
        <begin position="220"/>
        <end position="240"/>
    </location>
</feature>
<feature type="domain" description="EamA" evidence="7">
    <location>
        <begin position="159"/>
        <end position="292"/>
    </location>
</feature>
<organism evidence="8 9">
    <name type="scientific">Varunaivibrio sulfuroxidans</name>
    <dbReference type="NCBI Taxonomy" id="1773489"/>
    <lineage>
        <taxon>Bacteria</taxon>
        <taxon>Pseudomonadati</taxon>
        <taxon>Pseudomonadota</taxon>
        <taxon>Alphaproteobacteria</taxon>
        <taxon>Rhodospirillales</taxon>
        <taxon>Magnetovibrionaceae</taxon>
        <taxon>Varunaivibrio</taxon>
    </lineage>
</organism>
<accession>A0A4R3J9K1</accession>
<proteinExistence type="predicted"/>
<evidence type="ECO:0000313" key="9">
    <source>
        <dbReference type="Proteomes" id="UP000295304"/>
    </source>
</evidence>
<feature type="domain" description="EamA" evidence="7">
    <location>
        <begin position="13"/>
        <end position="144"/>
    </location>
</feature>
<comment type="caution">
    <text evidence="8">The sequence shown here is derived from an EMBL/GenBank/DDBJ whole genome shotgun (WGS) entry which is preliminary data.</text>
</comment>
<evidence type="ECO:0000256" key="5">
    <source>
        <dbReference type="ARBA" id="ARBA00023136"/>
    </source>
</evidence>
<dbReference type="Proteomes" id="UP000295304">
    <property type="component" value="Unassembled WGS sequence"/>
</dbReference>
<evidence type="ECO:0000256" key="6">
    <source>
        <dbReference type="SAM" id="Phobius"/>
    </source>
</evidence>
<dbReference type="Pfam" id="PF00892">
    <property type="entry name" value="EamA"/>
    <property type="match status" value="2"/>
</dbReference>
<reference evidence="8 9" key="1">
    <citation type="submission" date="2019-03" db="EMBL/GenBank/DDBJ databases">
        <title>Genomic Encyclopedia of Type Strains, Phase IV (KMG-IV): sequencing the most valuable type-strain genomes for metagenomic binning, comparative biology and taxonomic classification.</title>
        <authorList>
            <person name="Goeker M."/>
        </authorList>
    </citation>
    <scope>NUCLEOTIDE SEQUENCE [LARGE SCALE GENOMIC DNA]</scope>
    <source>
        <strain evidence="8 9">DSM 101688</strain>
    </source>
</reference>
<keyword evidence="4 6" id="KW-1133">Transmembrane helix</keyword>
<dbReference type="GO" id="GO:0005886">
    <property type="term" value="C:plasma membrane"/>
    <property type="evidence" value="ECO:0007669"/>
    <property type="project" value="UniProtKB-SubCell"/>
</dbReference>
<dbReference type="PANTHER" id="PTHR32322">
    <property type="entry name" value="INNER MEMBRANE TRANSPORTER"/>
    <property type="match status" value="1"/>
</dbReference>
<gene>
    <name evidence="8" type="ORF">EDD55_106132</name>
</gene>
<dbReference type="AlphaFoldDB" id="A0A4R3J9K1"/>
<dbReference type="SUPFAM" id="SSF103481">
    <property type="entry name" value="Multidrug resistance efflux transporter EmrE"/>
    <property type="match status" value="1"/>
</dbReference>
<evidence type="ECO:0000256" key="3">
    <source>
        <dbReference type="ARBA" id="ARBA00022692"/>
    </source>
</evidence>
<feature type="transmembrane region" description="Helical" evidence="6">
    <location>
        <begin position="252"/>
        <end position="270"/>
    </location>
</feature>
<feature type="transmembrane region" description="Helical" evidence="6">
    <location>
        <begin position="100"/>
        <end position="120"/>
    </location>
</feature>
<keyword evidence="5 6" id="KW-0472">Membrane</keyword>
<evidence type="ECO:0000256" key="2">
    <source>
        <dbReference type="ARBA" id="ARBA00022475"/>
    </source>
</evidence>
<dbReference type="RefSeq" id="WP_132939250.1">
    <property type="nucleotide sequence ID" value="NZ_CP119676.1"/>
</dbReference>
<dbReference type="InterPro" id="IPR000620">
    <property type="entry name" value="EamA_dom"/>
</dbReference>
<protein>
    <submittedName>
        <fullName evidence="8">EamA domain-containing membrane protein RarD</fullName>
    </submittedName>
</protein>
<keyword evidence="3 6" id="KW-0812">Transmembrane</keyword>
<sequence length="308" mass="33278">MSDAGDRSRESRAHLLCFLATMVVATSFPVGAAITQGLDSLLIALLRFSLATALLAPFVAWRYGLRFPGFAALARYGAISLFFVVFFWGMFAALRYTSALNTAAIFTLLPTFTAVASFILLKDRLNALAMTALAVGMGGAMWVVFRGDGAAFLALNLNRGDVIFLLATISMGLYGALVKHLYRGEPMAQMTFWTLLCGAAWLLVLSLPRLHGVVWTAVPFPVYAGIVYLGISTVITFFSFQWSATVIGPTKVMSYSYLNPALVLLIGLGLGHAAPWGALWPGLLMTLGATVILQRARPRRSPRRVEAG</sequence>
<name>A0A4R3J9K1_9PROT</name>
<dbReference type="OrthoDB" id="5812248at2"/>
<feature type="transmembrane region" description="Helical" evidence="6">
    <location>
        <begin position="127"/>
        <end position="145"/>
    </location>
</feature>
<evidence type="ECO:0000256" key="1">
    <source>
        <dbReference type="ARBA" id="ARBA00004651"/>
    </source>
</evidence>
<comment type="subcellular location">
    <subcellularLocation>
        <location evidence="1">Cell membrane</location>
        <topology evidence="1">Multi-pass membrane protein</topology>
    </subcellularLocation>
</comment>
<feature type="transmembrane region" description="Helical" evidence="6">
    <location>
        <begin position="157"/>
        <end position="178"/>
    </location>
</feature>
<keyword evidence="9" id="KW-1185">Reference proteome</keyword>
<evidence type="ECO:0000259" key="7">
    <source>
        <dbReference type="Pfam" id="PF00892"/>
    </source>
</evidence>
<dbReference type="PANTHER" id="PTHR32322:SF18">
    <property type="entry name" value="S-ADENOSYLMETHIONINE_S-ADENOSYLHOMOCYSTEINE TRANSPORTER"/>
    <property type="match status" value="1"/>
</dbReference>
<dbReference type="InterPro" id="IPR050638">
    <property type="entry name" value="AA-Vitamin_Transporters"/>
</dbReference>
<evidence type="ECO:0000313" key="8">
    <source>
        <dbReference type="EMBL" id="TCS62174.1"/>
    </source>
</evidence>
<feature type="transmembrane region" description="Helical" evidence="6">
    <location>
        <begin position="190"/>
        <end position="208"/>
    </location>
</feature>
<feature type="transmembrane region" description="Helical" evidence="6">
    <location>
        <begin position="73"/>
        <end position="94"/>
    </location>
</feature>
<evidence type="ECO:0000256" key="4">
    <source>
        <dbReference type="ARBA" id="ARBA00022989"/>
    </source>
</evidence>
<feature type="transmembrane region" description="Helical" evidence="6">
    <location>
        <begin position="42"/>
        <end position="61"/>
    </location>
</feature>
<dbReference type="EMBL" id="SLZW01000006">
    <property type="protein sequence ID" value="TCS62174.1"/>
    <property type="molecule type" value="Genomic_DNA"/>
</dbReference>